<dbReference type="EMBL" id="MU863894">
    <property type="protein sequence ID" value="KAK4202863.1"/>
    <property type="molecule type" value="Genomic_DNA"/>
</dbReference>
<reference evidence="2" key="1">
    <citation type="journal article" date="2023" name="Mol. Phylogenet. Evol.">
        <title>Genome-scale phylogeny and comparative genomics of the fungal order Sordariales.</title>
        <authorList>
            <person name="Hensen N."/>
            <person name="Bonometti L."/>
            <person name="Westerberg I."/>
            <person name="Brannstrom I.O."/>
            <person name="Guillou S."/>
            <person name="Cros-Aarteil S."/>
            <person name="Calhoun S."/>
            <person name="Haridas S."/>
            <person name="Kuo A."/>
            <person name="Mondo S."/>
            <person name="Pangilinan J."/>
            <person name="Riley R."/>
            <person name="LaButti K."/>
            <person name="Andreopoulos B."/>
            <person name="Lipzen A."/>
            <person name="Chen C."/>
            <person name="Yan M."/>
            <person name="Daum C."/>
            <person name="Ng V."/>
            <person name="Clum A."/>
            <person name="Steindorff A."/>
            <person name="Ohm R.A."/>
            <person name="Martin F."/>
            <person name="Silar P."/>
            <person name="Natvig D.O."/>
            <person name="Lalanne C."/>
            <person name="Gautier V."/>
            <person name="Ament-Velasquez S.L."/>
            <person name="Kruys A."/>
            <person name="Hutchinson M.I."/>
            <person name="Powell A.J."/>
            <person name="Barry K."/>
            <person name="Miller A.N."/>
            <person name="Grigoriev I.V."/>
            <person name="Debuchy R."/>
            <person name="Gladieux P."/>
            <person name="Hiltunen Thoren M."/>
            <person name="Johannesson H."/>
        </authorList>
    </citation>
    <scope>NUCLEOTIDE SEQUENCE</scope>
    <source>
        <strain evidence="2">CBS 315.58</strain>
    </source>
</reference>
<gene>
    <name evidence="2" type="ORF">QBC40DRAFT_294469</name>
</gene>
<sequence>MVTSGLGAWAPQPAASNSLARRPRSSMPVFVRAVIGSPLFEIESKPCPSTERGVARQATHFPGGQEKRSRYEDLDIPHNRFGRQIQIQPADDHLCQARLADRYDLMSLFEQAVCRWHSQNDAYETTTERTQLRGVSAVQPACVFDSSARSGLLTHVTLAHLSFPFSSSLLLSMQCPTIKKKQRRSQPTALSFSILGKRARDVKCLERGGGVFIFTSSSSQ</sequence>
<protein>
    <submittedName>
        <fullName evidence="2">Uncharacterized protein</fullName>
    </submittedName>
</protein>
<evidence type="ECO:0000313" key="2">
    <source>
        <dbReference type="EMBL" id="KAK4202863.1"/>
    </source>
</evidence>
<evidence type="ECO:0000313" key="3">
    <source>
        <dbReference type="Proteomes" id="UP001303160"/>
    </source>
</evidence>
<feature type="region of interest" description="Disordered" evidence="1">
    <location>
        <begin position="1"/>
        <end position="22"/>
    </location>
</feature>
<proteinExistence type="predicted"/>
<dbReference type="AlphaFoldDB" id="A0AAN6XL90"/>
<accession>A0AAN6XL90</accession>
<evidence type="ECO:0000256" key="1">
    <source>
        <dbReference type="SAM" id="MobiDB-lite"/>
    </source>
</evidence>
<keyword evidence="3" id="KW-1185">Reference proteome</keyword>
<dbReference type="Proteomes" id="UP001303160">
    <property type="component" value="Unassembled WGS sequence"/>
</dbReference>
<reference evidence="2" key="2">
    <citation type="submission" date="2023-05" db="EMBL/GenBank/DDBJ databases">
        <authorList>
            <consortium name="Lawrence Berkeley National Laboratory"/>
            <person name="Steindorff A."/>
            <person name="Hensen N."/>
            <person name="Bonometti L."/>
            <person name="Westerberg I."/>
            <person name="Brannstrom I.O."/>
            <person name="Guillou S."/>
            <person name="Cros-Aarteil S."/>
            <person name="Calhoun S."/>
            <person name="Haridas S."/>
            <person name="Kuo A."/>
            <person name="Mondo S."/>
            <person name="Pangilinan J."/>
            <person name="Riley R."/>
            <person name="Labutti K."/>
            <person name="Andreopoulos B."/>
            <person name="Lipzen A."/>
            <person name="Chen C."/>
            <person name="Yanf M."/>
            <person name="Daum C."/>
            <person name="Ng V."/>
            <person name="Clum A."/>
            <person name="Ohm R."/>
            <person name="Martin F."/>
            <person name="Silar P."/>
            <person name="Natvig D."/>
            <person name="Lalanne C."/>
            <person name="Gautier V."/>
            <person name="Ament-Velasquez S.L."/>
            <person name="Kruys A."/>
            <person name="Hutchinson M.I."/>
            <person name="Powell A.J."/>
            <person name="Barry K."/>
            <person name="Miller A.N."/>
            <person name="Grigoriev I.V."/>
            <person name="Debuchy R."/>
            <person name="Gladieux P."/>
            <person name="Thoren M.H."/>
            <person name="Johannesson H."/>
        </authorList>
    </citation>
    <scope>NUCLEOTIDE SEQUENCE</scope>
    <source>
        <strain evidence="2">CBS 315.58</strain>
    </source>
</reference>
<name>A0AAN6XL90_9PEZI</name>
<organism evidence="2 3">
    <name type="scientific">Triangularia verruculosa</name>
    <dbReference type="NCBI Taxonomy" id="2587418"/>
    <lineage>
        <taxon>Eukaryota</taxon>
        <taxon>Fungi</taxon>
        <taxon>Dikarya</taxon>
        <taxon>Ascomycota</taxon>
        <taxon>Pezizomycotina</taxon>
        <taxon>Sordariomycetes</taxon>
        <taxon>Sordariomycetidae</taxon>
        <taxon>Sordariales</taxon>
        <taxon>Podosporaceae</taxon>
        <taxon>Triangularia</taxon>
    </lineage>
</organism>
<comment type="caution">
    <text evidence="2">The sequence shown here is derived from an EMBL/GenBank/DDBJ whole genome shotgun (WGS) entry which is preliminary data.</text>
</comment>